<dbReference type="Gene3D" id="4.10.75.10">
    <property type="entry name" value="Elafin-like"/>
    <property type="match status" value="1"/>
</dbReference>
<evidence type="ECO:0000256" key="1">
    <source>
        <dbReference type="SAM" id="MobiDB-lite"/>
    </source>
</evidence>
<dbReference type="EMBL" id="UYJE01007856">
    <property type="protein sequence ID" value="VDI58553.1"/>
    <property type="molecule type" value="Genomic_DNA"/>
</dbReference>
<keyword evidence="4" id="KW-1185">Reference proteome</keyword>
<organism evidence="3 4">
    <name type="scientific">Mytilus galloprovincialis</name>
    <name type="common">Mediterranean mussel</name>
    <dbReference type="NCBI Taxonomy" id="29158"/>
    <lineage>
        <taxon>Eukaryota</taxon>
        <taxon>Metazoa</taxon>
        <taxon>Spiralia</taxon>
        <taxon>Lophotrochozoa</taxon>
        <taxon>Mollusca</taxon>
        <taxon>Bivalvia</taxon>
        <taxon>Autobranchia</taxon>
        <taxon>Pteriomorphia</taxon>
        <taxon>Mytilida</taxon>
        <taxon>Mytiloidea</taxon>
        <taxon>Mytilidae</taxon>
        <taxon>Mytilinae</taxon>
        <taxon>Mytilus</taxon>
    </lineage>
</organism>
<protein>
    <recommendedName>
        <fullName evidence="2">WAP domain-containing protein</fullName>
    </recommendedName>
</protein>
<dbReference type="OrthoDB" id="4473401at2759"/>
<evidence type="ECO:0000313" key="3">
    <source>
        <dbReference type="EMBL" id="VDI58553.1"/>
    </source>
</evidence>
<dbReference type="GO" id="GO:0030414">
    <property type="term" value="F:peptidase inhibitor activity"/>
    <property type="evidence" value="ECO:0007669"/>
    <property type="project" value="InterPro"/>
</dbReference>
<proteinExistence type="predicted"/>
<sequence>MMINVYALRCPCPPRPPCPRFDRRGRPGEPRPCPPQCVYEYAIVNGKRCRVACTRGPEGPDRQPGEFCPPTLCSDGREERISPLPTPRPRPPKEPLPPPPSKASIKKRNNCPPNPDDKICYYHNRQCTDDSSCQTGEKCCKQGCSYVCVKSV</sequence>
<evidence type="ECO:0000313" key="4">
    <source>
        <dbReference type="Proteomes" id="UP000596742"/>
    </source>
</evidence>
<feature type="region of interest" description="Disordered" evidence="1">
    <location>
        <begin position="56"/>
        <end position="114"/>
    </location>
</feature>
<dbReference type="PROSITE" id="PS51390">
    <property type="entry name" value="WAP"/>
    <property type="match status" value="1"/>
</dbReference>
<dbReference type="InterPro" id="IPR008197">
    <property type="entry name" value="WAP_dom"/>
</dbReference>
<comment type="caution">
    <text evidence="3">The sequence shown here is derived from an EMBL/GenBank/DDBJ whole genome shotgun (WGS) entry which is preliminary data.</text>
</comment>
<dbReference type="GO" id="GO:0005576">
    <property type="term" value="C:extracellular region"/>
    <property type="evidence" value="ECO:0007669"/>
    <property type="project" value="InterPro"/>
</dbReference>
<dbReference type="Proteomes" id="UP000596742">
    <property type="component" value="Unassembled WGS sequence"/>
</dbReference>
<dbReference type="AlphaFoldDB" id="A0A8B6G4T7"/>
<feature type="domain" description="WAP" evidence="2">
    <location>
        <begin position="85"/>
        <end position="152"/>
    </location>
</feature>
<reference evidence="3" key="1">
    <citation type="submission" date="2018-11" db="EMBL/GenBank/DDBJ databases">
        <authorList>
            <person name="Alioto T."/>
            <person name="Alioto T."/>
        </authorList>
    </citation>
    <scope>NUCLEOTIDE SEQUENCE</scope>
</reference>
<accession>A0A8B6G4T7</accession>
<name>A0A8B6G4T7_MYTGA</name>
<dbReference type="Pfam" id="PF00095">
    <property type="entry name" value="WAP"/>
    <property type="match status" value="1"/>
</dbReference>
<dbReference type="InterPro" id="IPR036645">
    <property type="entry name" value="Elafin-like_sf"/>
</dbReference>
<evidence type="ECO:0000259" key="2">
    <source>
        <dbReference type="PROSITE" id="PS51390"/>
    </source>
</evidence>
<gene>
    <name evidence="3" type="ORF">MGAL_10B011516</name>
</gene>
<feature type="compositionally biased region" description="Pro residues" evidence="1">
    <location>
        <begin position="84"/>
        <end position="101"/>
    </location>
</feature>
<dbReference type="SUPFAM" id="SSF57256">
    <property type="entry name" value="Elafin-like"/>
    <property type="match status" value="1"/>
</dbReference>